<sequence>MLLCALDAAAVKLWLAGDSTMAKASTANMQGWGEKLQPLMSLPVVNKAIGGRSARSYTVEGRFAEITKSVAAGDFVVIEFGHNDGGSLSNDNGRTDCPGSGSETCKSTYKGERVTVKTFPAYLIEAGKAYTAKGARVVFSSMTPNNVWEGGKYTYGPGRFTEYARDAAKAVGKGATFVDHGSYTAAAYKALGAKTVNGFYPNDHTHTNAEGAEVVAKAFVKAVVCAKDGLAEHVKSGVALVPSGCL</sequence>
<evidence type="ECO:0000256" key="1">
    <source>
        <dbReference type="ARBA" id="ARBA00008668"/>
    </source>
</evidence>
<dbReference type="EMBL" id="ML996687">
    <property type="protein sequence ID" value="KAF2404846.1"/>
    <property type="molecule type" value="Genomic_DNA"/>
</dbReference>
<keyword evidence="5" id="KW-1185">Reference proteome</keyword>
<reference evidence="4" key="1">
    <citation type="journal article" date="2020" name="Stud. Mycol.">
        <title>101 Dothideomycetes genomes: a test case for predicting lifestyles and emergence of pathogens.</title>
        <authorList>
            <person name="Haridas S."/>
            <person name="Albert R."/>
            <person name="Binder M."/>
            <person name="Bloem J."/>
            <person name="Labutti K."/>
            <person name="Salamov A."/>
            <person name="Andreopoulos B."/>
            <person name="Baker S."/>
            <person name="Barry K."/>
            <person name="Bills G."/>
            <person name="Bluhm B."/>
            <person name="Cannon C."/>
            <person name="Castanera R."/>
            <person name="Culley D."/>
            <person name="Daum C."/>
            <person name="Ezra D."/>
            <person name="Gonzalez J."/>
            <person name="Henrissat B."/>
            <person name="Kuo A."/>
            <person name="Liang C."/>
            <person name="Lipzen A."/>
            <person name="Lutzoni F."/>
            <person name="Magnuson J."/>
            <person name="Mondo S."/>
            <person name="Nolan M."/>
            <person name="Ohm R."/>
            <person name="Pangilinan J."/>
            <person name="Park H.-J."/>
            <person name="Ramirez L."/>
            <person name="Alfaro M."/>
            <person name="Sun H."/>
            <person name="Tritt A."/>
            <person name="Yoshinaga Y."/>
            <person name="Zwiers L.-H."/>
            <person name="Turgeon B."/>
            <person name="Goodwin S."/>
            <person name="Spatafora J."/>
            <person name="Crous P."/>
            <person name="Grigoriev I."/>
        </authorList>
    </citation>
    <scope>NUCLEOTIDE SEQUENCE</scope>
    <source>
        <strain evidence="4">CBS 262.69</strain>
    </source>
</reference>
<evidence type="ECO:0000313" key="5">
    <source>
        <dbReference type="Proteomes" id="UP000799640"/>
    </source>
</evidence>
<dbReference type="AlphaFoldDB" id="A0A6G1I9Q3"/>
<feature type="chain" id="PRO_5026356451" evidence="3">
    <location>
        <begin position="17"/>
        <end position="246"/>
    </location>
</feature>
<accession>A0A6G1I9Q3</accession>
<keyword evidence="3" id="KW-0732">Signal</keyword>
<dbReference type="GO" id="GO:0016788">
    <property type="term" value="F:hydrolase activity, acting on ester bonds"/>
    <property type="evidence" value="ECO:0007669"/>
    <property type="project" value="InterPro"/>
</dbReference>
<dbReference type="Pfam" id="PF00657">
    <property type="entry name" value="Lipase_GDSL"/>
    <property type="match status" value="1"/>
</dbReference>
<evidence type="ECO:0000313" key="4">
    <source>
        <dbReference type="EMBL" id="KAF2404846.1"/>
    </source>
</evidence>
<feature type="signal peptide" evidence="3">
    <location>
        <begin position="1"/>
        <end position="16"/>
    </location>
</feature>
<evidence type="ECO:0000256" key="3">
    <source>
        <dbReference type="SAM" id="SignalP"/>
    </source>
</evidence>
<dbReference type="PANTHER" id="PTHR43695:SF1">
    <property type="entry name" value="RHAMNOGALACTURONAN ACETYLESTERASE"/>
    <property type="match status" value="1"/>
</dbReference>
<dbReference type="InterPro" id="IPR036514">
    <property type="entry name" value="SGNH_hydro_sf"/>
</dbReference>
<gene>
    <name evidence="4" type="ORF">EJ06DRAFT_467903</name>
</gene>
<dbReference type="SUPFAM" id="SSF52266">
    <property type="entry name" value="SGNH hydrolase"/>
    <property type="match status" value="1"/>
</dbReference>
<dbReference type="InterPro" id="IPR037459">
    <property type="entry name" value="RhgT-like"/>
</dbReference>
<dbReference type="Proteomes" id="UP000799640">
    <property type="component" value="Unassembled WGS sequence"/>
</dbReference>
<proteinExistence type="inferred from homology"/>
<keyword evidence="2 4" id="KW-0378">Hydrolase</keyword>
<dbReference type="OrthoDB" id="2141316at2759"/>
<dbReference type="PANTHER" id="PTHR43695">
    <property type="entry name" value="PUTATIVE (AFU_ORTHOLOGUE AFUA_2G17250)-RELATED"/>
    <property type="match status" value="1"/>
</dbReference>
<protein>
    <submittedName>
        <fullName evidence="4">SGNH hydrolase</fullName>
    </submittedName>
</protein>
<dbReference type="Gene3D" id="3.40.50.1110">
    <property type="entry name" value="SGNH hydrolase"/>
    <property type="match status" value="1"/>
</dbReference>
<evidence type="ECO:0000256" key="2">
    <source>
        <dbReference type="ARBA" id="ARBA00022801"/>
    </source>
</evidence>
<organism evidence="4 5">
    <name type="scientific">Trichodelitschia bisporula</name>
    <dbReference type="NCBI Taxonomy" id="703511"/>
    <lineage>
        <taxon>Eukaryota</taxon>
        <taxon>Fungi</taxon>
        <taxon>Dikarya</taxon>
        <taxon>Ascomycota</taxon>
        <taxon>Pezizomycotina</taxon>
        <taxon>Dothideomycetes</taxon>
        <taxon>Dothideomycetes incertae sedis</taxon>
        <taxon>Phaeotrichales</taxon>
        <taxon>Phaeotrichaceae</taxon>
        <taxon>Trichodelitschia</taxon>
    </lineage>
</organism>
<comment type="similarity">
    <text evidence="1">Belongs to the 'GDSL' lipolytic enzyme family.</text>
</comment>
<dbReference type="InterPro" id="IPR001087">
    <property type="entry name" value="GDSL"/>
</dbReference>
<name>A0A6G1I9Q3_9PEZI</name>